<feature type="compositionally biased region" description="Basic residues" evidence="9">
    <location>
        <begin position="1"/>
        <end position="10"/>
    </location>
</feature>
<dbReference type="Proteomes" id="UP000695022">
    <property type="component" value="Unplaced"/>
</dbReference>
<dbReference type="Gene3D" id="3.40.50.300">
    <property type="entry name" value="P-loop containing nucleotide triphosphate hydrolases"/>
    <property type="match status" value="1"/>
</dbReference>
<evidence type="ECO:0000256" key="9">
    <source>
        <dbReference type="SAM" id="MobiDB-lite"/>
    </source>
</evidence>
<evidence type="ECO:0000256" key="8">
    <source>
        <dbReference type="ARBA" id="ARBA00023136"/>
    </source>
</evidence>
<evidence type="ECO:0000256" key="1">
    <source>
        <dbReference type="ARBA" id="ARBA00004141"/>
    </source>
</evidence>
<feature type="transmembrane region" description="Helical" evidence="10">
    <location>
        <begin position="807"/>
        <end position="827"/>
    </location>
</feature>
<dbReference type="InterPro" id="IPR027417">
    <property type="entry name" value="P-loop_NTPase"/>
</dbReference>
<dbReference type="InterPro" id="IPR050352">
    <property type="entry name" value="ABCG_transporters"/>
</dbReference>
<name>A0ABM1EQI9_PRICU</name>
<organism evidence="12 13">
    <name type="scientific">Priapulus caudatus</name>
    <name type="common">Priapulid worm</name>
    <dbReference type="NCBI Taxonomy" id="37621"/>
    <lineage>
        <taxon>Eukaryota</taxon>
        <taxon>Metazoa</taxon>
        <taxon>Ecdysozoa</taxon>
        <taxon>Scalidophora</taxon>
        <taxon>Priapulida</taxon>
        <taxon>Priapulimorpha</taxon>
        <taxon>Priapulimorphida</taxon>
        <taxon>Priapulidae</taxon>
        <taxon>Priapulus</taxon>
    </lineage>
</organism>
<dbReference type="InterPro" id="IPR013525">
    <property type="entry name" value="ABC2_TM"/>
</dbReference>
<dbReference type="PANTHER" id="PTHR48041">
    <property type="entry name" value="ABC TRANSPORTER G FAMILY MEMBER 28"/>
    <property type="match status" value="1"/>
</dbReference>
<dbReference type="GeneID" id="106814636"/>
<sequence length="960" mass="107843">MLYSNGRKRYLPPPPLSHSQQNLRASREDVHSNYANNAADRRLDDLHDWAIYRTNANSRYVGNGVSGGGLYKAQSMPFGEFNLDTRTVDYLHSSAKQSPHHGSALAINNDPKMYIEFGLPRLPTQQSRDRMSRAWSAANIGETGVHGADDGRRYGYSSNDVRDGDVDFSSKRQMSRSREAIIDEERDDAAFAAPPSARLARSNGSRYGIDNIAYSRDDVRDAPPGHWESSWDAADDIPPGSRPQRYNDDLVSAFNPNLKASDGYYKMSGSTMALATADHPANYKRPSAENERCFYEQQKNREYASREWKGYYSSMEELRANPYPHVQLASLSFDGTPIGGGSGARGKRARKKQRLLDNLSFEVHGGELLTLLGHRGSGRTTLLDILAGTTPSGAVTGRLTINGNALPDSVLQKHVAYVRRESYLVPYLSVQETIKFFLLFKKPEDSWFAGKISMIDQLIDEIRLAHVKDTKVSDLAAGEKKRLGIACQVALNTDIIILDEPTTDMETYPSVFLLEYLRGLARREKVVILSLHHPSMDVFSLVDKVVLLSSGRMMYYGSARGMISYFNSISYSYPSMVNPCDYYVDLVTMDDRSIETIAESCDRISRIANLYQERALPLSDPEPTAVGLRRIRHTGGCMQFMILLWRLFTCHKGALQDTWLSGLEIFLCALMSVLVGVIFSTRPDQPPLYTHERIAFMFVMLVIAPLPHVYRTIARVTVERREFYSEVLEGLYSPVAFFFAKIISDIPLAMVAALAYLAPAYWIAEMDKSGRVFGMYAAFMFLYVYGLRLMAVALSNVFRREATTAHVAYAIIAFLGASCGFVVHPRILWRAPALFWSAYVSNSRWAFRELVAGQLSANYSYDVCVDVTPTTDRPALIISEAPRYACSDVTGADELRYYGIDQDGVDAWVSFVVVAAFALFFFVFAFIVTSLFRTQPRRSRKAIDDPVNRTSFDYRSVFTL</sequence>
<keyword evidence="8 10" id="KW-0472">Membrane</keyword>
<feature type="transmembrane region" description="Helical" evidence="10">
    <location>
        <begin position="776"/>
        <end position="795"/>
    </location>
</feature>
<dbReference type="SUPFAM" id="SSF52540">
    <property type="entry name" value="P-loop containing nucleoside triphosphate hydrolases"/>
    <property type="match status" value="1"/>
</dbReference>
<comment type="similarity">
    <text evidence="2">Belongs to the ABC transporter superfamily. ABCG family. Eye pigment precursor importer (TC 3.A.1.204) subfamily.</text>
</comment>
<evidence type="ECO:0000256" key="6">
    <source>
        <dbReference type="ARBA" id="ARBA00022840"/>
    </source>
</evidence>
<dbReference type="Pfam" id="PF19055">
    <property type="entry name" value="ABC2_membrane_7"/>
    <property type="match status" value="1"/>
</dbReference>
<dbReference type="InterPro" id="IPR017871">
    <property type="entry name" value="ABC_transporter-like_CS"/>
</dbReference>
<evidence type="ECO:0000313" key="12">
    <source>
        <dbReference type="Proteomes" id="UP000695022"/>
    </source>
</evidence>
<keyword evidence="7 10" id="KW-1133">Transmembrane helix</keyword>
<reference evidence="13" key="1">
    <citation type="submission" date="2025-08" db="UniProtKB">
        <authorList>
            <consortium name="RefSeq"/>
        </authorList>
    </citation>
    <scope>IDENTIFICATION</scope>
</reference>
<keyword evidence="4 10" id="KW-0812">Transmembrane</keyword>
<proteinExistence type="inferred from homology"/>
<keyword evidence="6" id="KW-0067">ATP-binding</keyword>
<dbReference type="PROSITE" id="PS50893">
    <property type="entry name" value="ABC_TRANSPORTER_2"/>
    <property type="match status" value="1"/>
</dbReference>
<evidence type="ECO:0000256" key="7">
    <source>
        <dbReference type="ARBA" id="ARBA00022989"/>
    </source>
</evidence>
<feature type="domain" description="ABC transporter" evidence="11">
    <location>
        <begin position="326"/>
        <end position="575"/>
    </location>
</feature>
<dbReference type="Pfam" id="PF00005">
    <property type="entry name" value="ABC_tran"/>
    <property type="match status" value="1"/>
</dbReference>
<dbReference type="Pfam" id="PF01061">
    <property type="entry name" value="ABC2_membrane"/>
    <property type="match status" value="1"/>
</dbReference>
<dbReference type="RefSeq" id="XP_014674460.1">
    <property type="nucleotide sequence ID" value="XM_014818974.1"/>
</dbReference>
<evidence type="ECO:0000256" key="2">
    <source>
        <dbReference type="ARBA" id="ARBA00005814"/>
    </source>
</evidence>
<protein>
    <submittedName>
        <fullName evidence="13">ATP-binding cassette sub-family G member 8-like</fullName>
    </submittedName>
</protein>
<feature type="transmembrane region" description="Helical" evidence="10">
    <location>
        <begin position="907"/>
        <end position="932"/>
    </location>
</feature>
<evidence type="ECO:0000256" key="10">
    <source>
        <dbReference type="SAM" id="Phobius"/>
    </source>
</evidence>
<comment type="subcellular location">
    <subcellularLocation>
        <location evidence="1">Membrane</location>
        <topology evidence="1">Multi-pass membrane protein</topology>
    </subcellularLocation>
</comment>
<dbReference type="PANTHER" id="PTHR48041:SF89">
    <property type="entry name" value="FI03229P"/>
    <property type="match status" value="1"/>
</dbReference>
<evidence type="ECO:0000256" key="3">
    <source>
        <dbReference type="ARBA" id="ARBA00022448"/>
    </source>
</evidence>
<dbReference type="PROSITE" id="PS00211">
    <property type="entry name" value="ABC_TRANSPORTER_1"/>
    <property type="match status" value="1"/>
</dbReference>
<dbReference type="InterPro" id="IPR003439">
    <property type="entry name" value="ABC_transporter-like_ATP-bd"/>
</dbReference>
<keyword evidence="3" id="KW-0813">Transport</keyword>
<keyword evidence="12" id="KW-1185">Reference proteome</keyword>
<gene>
    <name evidence="13" type="primary">LOC106814636</name>
</gene>
<feature type="transmembrane region" description="Helical" evidence="10">
    <location>
        <begin position="693"/>
        <end position="710"/>
    </location>
</feature>
<feature type="transmembrane region" description="Helical" evidence="10">
    <location>
        <begin position="731"/>
        <end position="764"/>
    </location>
</feature>
<feature type="region of interest" description="Disordered" evidence="9">
    <location>
        <begin position="220"/>
        <end position="244"/>
    </location>
</feature>
<accession>A0ABM1EQI9</accession>
<dbReference type="SMART" id="SM00382">
    <property type="entry name" value="AAA"/>
    <property type="match status" value="1"/>
</dbReference>
<evidence type="ECO:0000259" key="11">
    <source>
        <dbReference type="PROSITE" id="PS50893"/>
    </source>
</evidence>
<feature type="transmembrane region" description="Helical" evidence="10">
    <location>
        <begin position="660"/>
        <end position="681"/>
    </location>
</feature>
<feature type="transmembrane region" description="Helical" evidence="10">
    <location>
        <begin position="631"/>
        <end position="648"/>
    </location>
</feature>
<evidence type="ECO:0000256" key="4">
    <source>
        <dbReference type="ARBA" id="ARBA00022692"/>
    </source>
</evidence>
<feature type="region of interest" description="Disordered" evidence="9">
    <location>
        <begin position="1"/>
        <end position="27"/>
    </location>
</feature>
<dbReference type="InterPro" id="IPR043926">
    <property type="entry name" value="ABCG_dom"/>
</dbReference>
<evidence type="ECO:0000256" key="5">
    <source>
        <dbReference type="ARBA" id="ARBA00022741"/>
    </source>
</evidence>
<keyword evidence="5" id="KW-0547">Nucleotide-binding</keyword>
<evidence type="ECO:0000313" key="13">
    <source>
        <dbReference type="RefSeq" id="XP_014674460.1"/>
    </source>
</evidence>
<dbReference type="InterPro" id="IPR003593">
    <property type="entry name" value="AAA+_ATPase"/>
</dbReference>